<dbReference type="EMBL" id="VXIV02001908">
    <property type="protein sequence ID" value="KAF6028794.1"/>
    <property type="molecule type" value="Genomic_DNA"/>
</dbReference>
<evidence type="ECO:0000313" key="3">
    <source>
        <dbReference type="Proteomes" id="UP000593567"/>
    </source>
</evidence>
<dbReference type="GO" id="GO:0016298">
    <property type="term" value="F:lipase activity"/>
    <property type="evidence" value="ECO:0007669"/>
    <property type="project" value="InterPro"/>
</dbReference>
<dbReference type="Pfam" id="PF00151">
    <property type="entry name" value="Lipase"/>
    <property type="match status" value="1"/>
</dbReference>
<dbReference type="Gene3D" id="3.40.50.1820">
    <property type="entry name" value="alpha/beta hydrolase"/>
    <property type="match status" value="1"/>
</dbReference>
<dbReference type="InterPro" id="IPR013818">
    <property type="entry name" value="Lipase"/>
</dbReference>
<evidence type="ECO:0000313" key="2">
    <source>
        <dbReference type="EMBL" id="KAF6028794.1"/>
    </source>
</evidence>
<dbReference type="InterPro" id="IPR029058">
    <property type="entry name" value="AB_hydrolase_fold"/>
</dbReference>
<reference evidence="2" key="1">
    <citation type="submission" date="2020-06" db="EMBL/GenBank/DDBJ databases">
        <title>Draft genome of Bugula neritina, a colonial animal packing powerful symbionts and potential medicines.</title>
        <authorList>
            <person name="Rayko M."/>
        </authorList>
    </citation>
    <scope>NUCLEOTIDE SEQUENCE [LARGE SCALE GENOMIC DNA]</scope>
    <source>
        <strain evidence="2">Kwan_BN1</strain>
    </source>
</reference>
<dbReference type="Proteomes" id="UP000593567">
    <property type="component" value="Unassembled WGS sequence"/>
</dbReference>
<comment type="caution">
    <text evidence="2">The sequence shown here is derived from an EMBL/GenBank/DDBJ whole genome shotgun (WGS) entry which is preliminary data.</text>
</comment>
<dbReference type="AlphaFoldDB" id="A0A7J7JSZ9"/>
<feature type="domain" description="Lipase" evidence="1">
    <location>
        <begin position="5"/>
        <end position="45"/>
    </location>
</feature>
<proteinExistence type="predicted"/>
<protein>
    <recommendedName>
        <fullName evidence="1">Lipase domain-containing protein</fullName>
    </recommendedName>
</protein>
<evidence type="ECO:0000259" key="1">
    <source>
        <dbReference type="Pfam" id="PF00151"/>
    </source>
</evidence>
<organism evidence="2 3">
    <name type="scientific">Bugula neritina</name>
    <name type="common">Brown bryozoan</name>
    <name type="synonym">Sertularia neritina</name>
    <dbReference type="NCBI Taxonomy" id="10212"/>
    <lineage>
        <taxon>Eukaryota</taxon>
        <taxon>Metazoa</taxon>
        <taxon>Spiralia</taxon>
        <taxon>Lophotrochozoa</taxon>
        <taxon>Bryozoa</taxon>
        <taxon>Gymnolaemata</taxon>
        <taxon>Cheilostomatida</taxon>
        <taxon>Flustrina</taxon>
        <taxon>Buguloidea</taxon>
        <taxon>Bugulidae</taxon>
        <taxon>Bugula</taxon>
    </lineage>
</organism>
<accession>A0A7J7JSZ9</accession>
<name>A0A7J7JSZ9_BUGNE</name>
<keyword evidence="3" id="KW-1185">Reference proteome</keyword>
<gene>
    <name evidence="2" type="ORF">EB796_012897</name>
</gene>
<sequence length="95" mass="10873">MVVKEGAVEAVRLEPRDVEFVDIIHTDGSAFLNSLGMGYRTSIGFFYYAIQPIIKESVLLSIRKIWIVERIKLIAYVGYAFSELRSTLFIFSTVY</sequence>